<dbReference type="Gene3D" id="2.60.120.260">
    <property type="entry name" value="Galactose-binding domain-like"/>
    <property type="match status" value="1"/>
</dbReference>
<dbReference type="PROSITE" id="PS00523">
    <property type="entry name" value="SULFATASE_1"/>
    <property type="match status" value="1"/>
</dbReference>
<dbReference type="InterPro" id="IPR050738">
    <property type="entry name" value="Sulfatase"/>
</dbReference>
<feature type="domain" description="Sulfatase N-terminal" evidence="6">
    <location>
        <begin position="33"/>
        <end position="358"/>
    </location>
</feature>
<evidence type="ECO:0000256" key="2">
    <source>
        <dbReference type="ARBA" id="ARBA00022723"/>
    </source>
</evidence>
<dbReference type="Proteomes" id="UP000318313">
    <property type="component" value="Chromosome"/>
</dbReference>
<dbReference type="GO" id="GO:0046872">
    <property type="term" value="F:metal ion binding"/>
    <property type="evidence" value="ECO:0007669"/>
    <property type="project" value="UniProtKB-KW"/>
</dbReference>
<proteinExistence type="inferred from homology"/>
<feature type="chain" id="PRO_5021748151" evidence="5">
    <location>
        <begin position="24"/>
        <end position="589"/>
    </location>
</feature>
<dbReference type="InterPro" id="IPR017850">
    <property type="entry name" value="Alkaline_phosphatase_core_sf"/>
</dbReference>
<dbReference type="EC" id="3.1.6.1" evidence="7"/>
<dbReference type="OrthoDB" id="9783154at2"/>
<evidence type="ECO:0000256" key="1">
    <source>
        <dbReference type="ARBA" id="ARBA00008779"/>
    </source>
</evidence>
<keyword evidence="5" id="KW-0732">Signal</keyword>
<dbReference type="PANTHER" id="PTHR42693">
    <property type="entry name" value="ARYLSULFATASE FAMILY MEMBER"/>
    <property type="match status" value="1"/>
</dbReference>
<evidence type="ECO:0000313" key="8">
    <source>
        <dbReference type="Proteomes" id="UP000318313"/>
    </source>
</evidence>
<dbReference type="PANTHER" id="PTHR42693:SF53">
    <property type="entry name" value="ENDO-4-O-SULFATASE"/>
    <property type="match status" value="1"/>
</dbReference>
<evidence type="ECO:0000313" key="7">
    <source>
        <dbReference type="EMBL" id="QDV52836.1"/>
    </source>
</evidence>
<evidence type="ECO:0000256" key="3">
    <source>
        <dbReference type="ARBA" id="ARBA00022801"/>
    </source>
</evidence>
<dbReference type="AlphaFoldDB" id="A0A518IIB4"/>
<comment type="similarity">
    <text evidence="1">Belongs to the sulfatase family.</text>
</comment>
<reference evidence="7 8" key="1">
    <citation type="submission" date="2019-03" db="EMBL/GenBank/DDBJ databases">
        <title>Deep-cultivation of Planctomycetes and their phenomic and genomic characterization uncovers novel biology.</title>
        <authorList>
            <person name="Wiegand S."/>
            <person name="Jogler M."/>
            <person name="Boedeker C."/>
            <person name="Pinto D."/>
            <person name="Vollmers J."/>
            <person name="Rivas-Marin E."/>
            <person name="Kohn T."/>
            <person name="Peeters S.H."/>
            <person name="Heuer A."/>
            <person name="Rast P."/>
            <person name="Oberbeckmann S."/>
            <person name="Bunk B."/>
            <person name="Jeske O."/>
            <person name="Meyerdierks A."/>
            <person name="Storesund J.E."/>
            <person name="Kallscheuer N."/>
            <person name="Luecker S."/>
            <person name="Lage O.M."/>
            <person name="Pohl T."/>
            <person name="Merkel B.J."/>
            <person name="Hornburger P."/>
            <person name="Mueller R.-W."/>
            <person name="Bruemmer F."/>
            <person name="Labrenz M."/>
            <person name="Spormann A.M."/>
            <person name="Op den Camp H."/>
            <person name="Overmann J."/>
            <person name="Amann R."/>
            <person name="Jetten M.S.M."/>
            <person name="Mascher T."/>
            <person name="Medema M.H."/>
            <person name="Devos D.P."/>
            <person name="Kaster A.-K."/>
            <person name="Ovreas L."/>
            <person name="Rohde M."/>
            <person name="Galperin M.Y."/>
            <person name="Jogler C."/>
        </authorList>
    </citation>
    <scope>NUCLEOTIDE SEQUENCE [LARGE SCALE GENOMIC DNA]</scope>
    <source>
        <strain evidence="7 8">Enr17</strain>
    </source>
</reference>
<name>A0A518IIB4_9PLAN</name>
<dbReference type="Gene3D" id="3.30.1120.10">
    <property type="match status" value="1"/>
</dbReference>
<dbReference type="CDD" id="cd16146">
    <property type="entry name" value="ARS_like"/>
    <property type="match status" value="1"/>
</dbReference>
<dbReference type="GO" id="GO:0004065">
    <property type="term" value="F:arylsulfatase activity"/>
    <property type="evidence" value="ECO:0007669"/>
    <property type="project" value="UniProtKB-EC"/>
</dbReference>
<feature type="signal peptide" evidence="5">
    <location>
        <begin position="1"/>
        <end position="23"/>
    </location>
</feature>
<organism evidence="7 8">
    <name type="scientific">Gimesia fumaroli</name>
    <dbReference type="NCBI Taxonomy" id="2527976"/>
    <lineage>
        <taxon>Bacteria</taxon>
        <taxon>Pseudomonadati</taxon>
        <taxon>Planctomycetota</taxon>
        <taxon>Planctomycetia</taxon>
        <taxon>Planctomycetales</taxon>
        <taxon>Planctomycetaceae</taxon>
        <taxon>Gimesia</taxon>
    </lineage>
</organism>
<gene>
    <name evidence="7" type="primary">atsA_38</name>
    <name evidence="7" type="ORF">Enr17x_49050</name>
</gene>
<dbReference type="SUPFAM" id="SSF53649">
    <property type="entry name" value="Alkaline phosphatase-like"/>
    <property type="match status" value="1"/>
</dbReference>
<keyword evidence="8" id="KW-1185">Reference proteome</keyword>
<protein>
    <submittedName>
        <fullName evidence="7">Arylsulfatase</fullName>
        <ecNumber evidence="7">3.1.6.1</ecNumber>
    </submittedName>
</protein>
<dbReference type="InterPro" id="IPR024607">
    <property type="entry name" value="Sulfatase_CS"/>
</dbReference>
<sequence precursor="true">MTFCKSICLLSYFIVSLSFCRLAADANAAKHTNVILIMTDDQGGWDYGFMGNKILNTPNLDAMAAGGARLSRFYVSPVCTPTRANLMTGRYNYRTRAIDTYIGRAMMEPEETTIAEVLAPAGYKTGIFGKWHLGDSYPMRPQDQGFQEVLVHRGGGIGQPSDPPEGAGKYTDPVLFHNGEQKRMKGYCTDIYFDHAMKFIEQNESQDKPTFIYLATNAPHGPFHDVPEDLRQKYKAMDLNDAYGFDLNKRRKNEKLFDDTSRIFSMIENIDQNIGKLFQHLKKIGAYENTLVLFLNDNGPNGPRFVGAHRGMKGRVNEGGIRSVLLAHWPAQLKAGTVNNRIAAHYDVFPTILAATGVDKPEALKLDGVNVLPLLQNQAESWPERALFLQWHRGDEPTPRTNAAVVTQNYKMTFSKENEPGKLFDLTKDPAESKDLAGKKAKLAKKLTRQYNNWFSDVSSTRPDNYAPPRIHVGNSKEPTTVLTRQDWRYSGPKGKGWTRDARGNWLVTVEQAGAYDIKVQFQKQEDRVATELTVQVGDDQFQAKVPADQSEFVFKNVSLHQGKQTVDVKVAEGSIERGPMFVYLTKNK</sequence>
<dbReference type="InterPro" id="IPR000917">
    <property type="entry name" value="Sulfatase_N"/>
</dbReference>
<keyword evidence="3 7" id="KW-0378">Hydrolase</keyword>
<dbReference type="FunFam" id="3.40.720.10:FF:000070">
    <property type="entry name" value="Arylsulfatase A"/>
    <property type="match status" value="1"/>
</dbReference>
<dbReference type="KEGG" id="gfm:Enr17x_49050"/>
<evidence type="ECO:0000256" key="5">
    <source>
        <dbReference type="SAM" id="SignalP"/>
    </source>
</evidence>
<dbReference type="Pfam" id="PF00884">
    <property type="entry name" value="Sulfatase"/>
    <property type="match status" value="1"/>
</dbReference>
<evidence type="ECO:0000256" key="4">
    <source>
        <dbReference type="ARBA" id="ARBA00022837"/>
    </source>
</evidence>
<accession>A0A518IIB4</accession>
<dbReference type="Gene3D" id="3.40.720.10">
    <property type="entry name" value="Alkaline Phosphatase, subunit A"/>
    <property type="match status" value="1"/>
</dbReference>
<keyword evidence="4" id="KW-0106">Calcium</keyword>
<evidence type="ECO:0000259" key="6">
    <source>
        <dbReference type="Pfam" id="PF00884"/>
    </source>
</evidence>
<dbReference type="RefSeq" id="WP_145312109.1">
    <property type="nucleotide sequence ID" value="NZ_CP037452.1"/>
</dbReference>
<dbReference type="EMBL" id="CP037452">
    <property type="protein sequence ID" value="QDV52836.1"/>
    <property type="molecule type" value="Genomic_DNA"/>
</dbReference>
<keyword evidence="2" id="KW-0479">Metal-binding</keyword>